<comment type="caution">
    <text evidence="1">The sequence shown here is derived from an EMBL/GenBank/DDBJ whole genome shotgun (WGS) entry which is preliminary data.</text>
</comment>
<sequence>MSQTETVFIVGAGASFDFGFPVGKKLQIEIGDLIRPSRSHTDGLHPLIMFNLEGLRSRGIQYGDPLFRHCEWMAETIPLSPSIDTFLDRNSEHGDATSFLGKLAISHIIASREATSSLSQNAKKTVDWKSLSDTWIGRIWALGNVGGATKKVDNPLPKTSFVTFNYDRCIEQFLTLAISQSYRINYRDAALIASNVPCEHVYGSIGSLTSADAFCGYGSAPFPASAGVLADRIKTFTEQVDSATSHRIYSLLQAATRIVFVGFSFGAINLRFLEQAQEPEGAIKQIFGTSYQMSREDSGRAENWADYTFRRGHSGSVFQDLKAAEFFDRNYMIFQ</sequence>
<gene>
    <name evidence="1" type="ORF">GCM10011515_00940</name>
</gene>
<evidence type="ECO:0000313" key="1">
    <source>
        <dbReference type="EMBL" id="GGD85044.1"/>
    </source>
</evidence>
<organism evidence="1 2">
    <name type="scientific">Tsuneonella deserti</name>
    <dbReference type="NCBI Taxonomy" id="2035528"/>
    <lineage>
        <taxon>Bacteria</taxon>
        <taxon>Pseudomonadati</taxon>
        <taxon>Pseudomonadota</taxon>
        <taxon>Alphaproteobacteria</taxon>
        <taxon>Sphingomonadales</taxon>
        <taxon>Erythrobacteraceae</taxon>
        <taxon>Tsuneonella</taxon>
    </lineage>
</organism>
<keyword evidence="2" id="KW-1185">Reference proteome</keyword>
<accession>A0ABQ1RZ09</accession>
<name>A0ABQ1RZ09_9SPHN</name>
<reference evidence="2" key="1">
    <citation type="journal article" date="2019" name="Int. J. Syst. Evol. Microbiol.">
        <title>The Global Catalogue of Microorganisms (GCM) 10K type strain sequencing project: providing services to taxonomists for standard genome sequencing and annotation.</title>
        <authorList>
            <consortium name="The Broad Institute Genomics Platform"/>
            <consortium name="The Broad Institute Genome Sequencing Center for Infectious Disease"/>
            <person name="Wu L."/>
            <person name="Ma J."/>
        </authorList>
    </citation>
    <scope>NUCLEOTIDE SEQUENCE [LARGE SCALE GENOMIC DNA]</scope>
    <source>
        <strain evidence="2">CGMCC 1.15959</strain>
    </source>
</reference>
<proteinExistence type="predicted"/>
<evidence type="ECO:0000313" key="2">
    <source>
        <dbReference type="Proteomes" id="UP000619041"/>
    </source>
</evidence>
<protein>
    <recommendedName>
        <fullName evidence="3">SIR2-like domain-containing protein</fullName>
    </recommendedName>
</protein>
<evidence type="ECO:0008006" key="3">
    <source>
        <dbReference type="Google" id="ProtNLM"/>
    </source>
</evidence>
<dbReference type="Proteomes" id="UP000619041">
    <property type="component" value="Unassembled WGS sequence"/>
</dbReference>
<dbReference type="EMBL" id="BMKL01000001">
    <property type="protein sequence ID" value="GGD85044.1"/>
    <property type="molecule type" value="Genomic_DNA"/>
</dbReference>
<dbReference type="RefSeq" id="WP_188643333.1">
    <property type="nucleotide sequence ID" value="NZ_BMKL01000001.1"/>
</dbReference>